<dbReference type="EMBL" id="JADPUN010000377">
    <property type="protein sequence ID" value="MBF9134731.1"/>
    <property type="molecule type" value="Genomic_DNA"/>
</dbReference>
<name>A0ABS0H8W9_9ACTN</name>
<protein>
    <submittedName>
        <fullName evidence="1">Uncharacterized protein</fullName>
    </submittedName>
</protein>
<keyword evidence="2" id="KW-1185">Reference proteome</keyword>
<proteinExistence type="predicted"/>
<reference evidence="1 2" key="1">
    <citation type="submission" date="2020-11" db="EMBL/GenBank/DDBJ databases">
        <title>A novel isolate from a Black sea contaminated sediment with potential to produce alkanes: Plantactinospora alkalitolerans sp. nov.</title>
        <authorList>
            <person name="Carro L."/>
            <person name="Veyisoglu A."/>
            <person name="Guven K."/>
            <person name="Schumann P."/>
            <person name="Klenk H.-P."/>
            <person name="Sahin N."/>
        </authorList>
    </citation>
    <scope>NUCLEOTIDE SEQUENCE [LARGE SCALE GENOMIC DNA]</scope>
    <source>
        <strain evidence="1 2">S1510</strain>
    </source>
</reference>
<dbReference type="Proteomes" id="UP000638560">
    <property type="component" value="Unassembled WGS sequence"/>
</dbReference>
<evidence type="ECO:0000313" key="1">
    <source>
        <dbReference type="EMBL" id="MBF9134731.1"/>
    </source>
</evidence>
<accession>A0ABS0H8W9</accession>
<gene>
    <name evidence="1" type="ORF">I0C86_38245</name>
</gene>
<evidence type="ECO:0000313" key="2">
    <source>
        <dbReference type="Proteomes" id="UP000638560"/>
    </source>
</evidence>
<sequence>MSVDNLFVLVIIISWFAVPRTYQQQVLLIGVTWRW</sequence>
<organism evidence="1 2">
    <name type="scientific">Plantactinospora alkalitolerans</name>
    <dbReference type="NCBI Taxonomy" id="2789879"/>
    <lineage>
        <taxon>Bacteria</taxon>
        <taxon>Bacillati</taxon>
        <taxon>Actinomycetota</taxon>
        <taxon>Actinomycetes</taxon>
        <taxon>Micromonosporales</taxon>
        <taxon>Micromonosporaceae</taxon>
        <taxon>Plantactinospora</taxon>
    </lineage>
</organism>
<comment type="caution">
    <text evidence="1">The sequence shown here is derived from an EMBL/GenBank/DDBJ whole genome shotgun (WGS) entry which is preliminary data.</text>
</comment>